<sequence>MINKLIEQIGGRERLEAIVYAMGAEPCDADPILDSVTHGDIGKMARALLSVLNAKPIAYIHPQMLSDLNDGARVCGRVWSNDIDELSHEKRLPLYTDTPAASAPDGLAAAVNRLLDSDGSRGRFSAIRCDDALAEVERLLAAAPAPGGDGG</sequence>
<dbReference type="Proteomes" id="UP001306592">
    <property type="component" value="Unassembled WGS sequence"/>
</dbReference>
<gene>
    <name evidence="1" type="ORF">V8N49_21695</name>
</gene>
<keyword evidence="2" id="KW-1185">Reference proteome</keyword>
<evidence type="ECO:0000313" key="2">
    <source>
        <dbReference type="Proteomes" id="UP001306592"/>
    </source>
</evidence>
<proteinExistence type="predicted"/>
<evidence type="ECO:0000313" key="1">
    <source>
        <dbReference type="EMBL" id="MEI2684256.1"/>
    </source>
</evidence>
<organism evidence="1 2">
    <name type="scientific">Erwinia aphidicola</name>
    <dbReference type="NCBI Taxonomy" id="68334"/>
    <lineage>
        <taxon>Bacteria</taxon>
        <taxon>Pseudomonadati</taxon>
        <taxon>Pseudomonadota</taxon>
        <taxon>Gammaproteobacteria</taxon>
        <taxon>Enterobacterales</taxon>
        <taxon>Erwiniaceae</taxon>
        <taxon>Erwinia</taxon>
    </lineage>
</organism>
<comment type="caution">
    <text evidence="1">The sequence shown here is derived from an EMBL/GenBank/DDBJ whole genome shotgun (WGS) entry which is preliminary data.</text>
</comment>
<reference evidence="1 2" key="1">
    <citation type="submission" date="2024-02" db="EMBL/GenBank/DDBJ databases">
        <title>First report Erwinia aphidicola in onion in Chile.</title>
        <authorList>
            <person name="Valenzuela M."/>
            <person name="Pena M."/>
            <person name="Dutta B."/>
        </authorList>
    </citation>
    <scope>NUCLEOTIDE SEQUENCE [LARGE SCALE GENOMIC DNA]</scope>
    <source>
        <strain evidence="1 2">QCJ3A</strain>
    </source>
</reference>
<dbReference type="RefSeq" id="WP_336203890.1">
    <property type="nucleotide sequence ID" value="NZ_JBANEI010000023.1"/>
</dbReference>
<name>A0ABU8DL68_ERWAP</name>
<dbReference type="EMBL" id="JBANEI010000023">
    <property type="protein sequence ID" value="MEI2684256.1"/>
    <property type="molecule type" value="Genomic_DNA"/>
</dbReference>
<protein>
    <submittedName>
        <fullName evidence="1">Uncharacterized protein</fullName>
    </submittedName>
</protein>
<accession>A0ABU8DL68</accession>